<keyword evidence="3 8" id="KW-0812">Transmembrane</keyword>
<organism evidence="12 13">
    <name type="scientific">Populibacterium corticicola</name>
    <dbReference type="NCBI Taxonomy" id="1812826"/>
    <lineage>
        <taxon>Bacteria</taxon>
        <taxon>Bacillati</taxon>
        <taxon>Actinomycetota</taxon>
        <taxon>Actinomycetes</taxon>
        <taxon>Micrococcales</taxon>
        <taxon>Jonesiaceae</taxon>
        <taxon>Populibacterium</taxon>
    </lineage>
</organism>
<sequence>MNLWQGLLLTAGLLAANAFFVGAEFALIAARRSIIEPKAQEGGRAAKMTLWAIENVSFMMAAAQMGITLFSLLLGALSEPIIAHALEGPFEQIGIPENLVHPVAVAITLLFITYLHVVLGEMVPKNIALAGPERAALVLGPPLVIIARIFKPVLWTLNGLGNAVLRLMKVEPKNEVATVFTQHEVADLVEESQDGGMISEEDEQLLLSALTFESRSVENVVIPMAQMRTLQEGFTAAAAEDVARNGFSRFPVVGKNGRPIGYVHIKDFLDVGAAERDLPVKPEVIRAMPTLNAGDSLQMVLSTMQRDGAHLALVDGPHGLIGVVTLEDVLEELVGQIRDDSRASRA</sequence>
<feature type="domain" description="CBS" evidence="10">
    <location>
        <begin position="284"/>
        <end position="341"/>
    </location>
</feature>
<dbReference type="Pfam" id="PF00571">
    <property type="entry name" value="CBS"/>
    <property type="match status" value="2"/>
</dbReference>
<evidence type="ECO:0000256" key="5">
    <source>
        <dbReference type="ARBA" id="ARBA00022989"/>
    </source>
</evidence>
<keyword evidence="4" id="KW-0677">Repeat</keyword>
<evidence type="ECO:0000256" key="2">
    <source>
        <dbReference type="ARBA" id="ARBA00022475"/>
    </source>
</evidence>
<evidence type="ECO:0000256" key="1">
    <source>
        <dbReference type="ARBA" id="ARBA00004651"/>
    </source>
</evidence>
<dbReference type="Proteomes" id="UP001597391">
    <property type="component" value="Unassembled WGS sequence"/>
</dbReference>
<evidence type="ECO:0000313" key="12">
    <source>
        <dbReference type="EMBL" id="MFD2841601.1"/>
    </source>
</evidence>
<keyword evidence="7" id="KW-0129">CBS domain</keyword>
<dbReference type="InterPro" id="IPR044751">
    <property type="entry name" value="Ion_transp-like_CBS"/>
</dbReference>
<protein>
    <submittedName>
        <fullName evidence="12">Hemolysin family protein</fullName>
    </submittedName>
</protein>
<proteinExistence type="predicted"/>
<dbReference type="InterPro" id="IPR002550">
    <property type="entry name" value="CNNM"/>
</dbReference>
<dbReference type="PROSITE" id="PS51371">
    <property type="entry name" value="CBS"/>
    <property type="match status" value="2"/>
</dbReference>
<dbReference type="InterPro" id="IPR046342">
    <property type="entry name" value="CBS_dom_sf"/>
</dbReference>
<dbReference type="InterPro" id="IPR000644">
    <property type="entry name" value="CBS_dom"/>
</dbReference>
<gene>
    <name evidence="12" type="ORF">ACFSYH_13630</name>
</gene>
<evidence type="ECO:0000259" key="11">
    <source>
        <dbReference type="PROSITE" id="PS51846"/>
    </source>
</evidence>
<evidence type="ECO:0000313" key="13">
    <source>
        <dbReference type="Proteomes" id="UP001597391"/>
    </source>
</evidence>
<feature type="domain" description="CNNM transmembrane" evidence="11">
    <location>
        <begin position="1"/>
        <end position="202"/>
    </location>
</feature>
<dbReference type="CDD" id="cd04590">
    <property type="entry name" value="CBS_pair_CorC_HlyC_assoc"/>
    <property type="match status" value="1"/>
</dbReference>
<evidence type="ECO:0000256" key="7">
    <source>
        <dbReference type="PROSITE-ProRule" id="PRU00703"/>
    </source>
</evidence>
<comment type="subcellular location">
    <subcellularLocation>
        <location evidence="1">Cell membrane</location>
        <topology evidence="1">Multi-pass membrane protein</topology>
    </subcellularLocation>
</comment>
<feature type="transmembrane region" description="Helical" evidence="9">
    <location>
        <begin position="6"/>
        <end position="30"/>
    </location>
</feature>
<keyword evidence="13" id="KW-1185">Reference proteome</keyword>
<feature type="transmembrane region" description="Helical" evidence="9">
    <location>
        <begin position="99"/>
        <end position="119"/>
    </location>
</feature>
<evidence type="ECO:0000256" key="8">
    <source>
        <dbReference type="PROSITE-ProRule" id="PRU01193"/>
    </source>
</evidence>
<feature type="transmembrane region" description="Helical" evidence="9">
    <location>
        <begin position="51"/>
        <end position="77"/>
    </location>
</feature>
<dbReference type="PANTHER" id="PTHR43099">
    <property type="entry name" value="UPF0053 PROTEIN YRKA"/>
    <property type="match status" value="1"/>
</dbReference>
<dbReference type="Gene3D" id="3.10.580.10">
    <property type="entry name" value="CBS-domain"/>
    <property type="match status" value="1"/>
</dbReference>
<dbReference type="SUPFAM" id="SSF54631">
    <property type="entry name" value="CBS-domain pair"/>
    <property type="match status" value="1"/>
</dbReference>
<evidence type="ECO:0000256" key="3">
    <source>
        <dbReference type="ARBA" id="ARBA00022692"/>
    </source>
</evidence>
<evidence type="ECO:0000259" key="10">
    <source>
        <dbReference type="PROSITE" id="PS51371"/>
    </source>
</evidence>
<dbReference type="PROSITE" id="PS51846">
    <property type="entry name" value="CNNM"/>
    <property type="match status" value="1"/>
</dbReference>
<dbReference type="RefSeq" id="WP_377467771.1">
    <property type="nucleotide sequence ID" value="NZ_JBHUOP010000007.1"/>
</dbReference>
<comment type="caution">
    <text evidence="12">The sequence shown here is derived from an EMBL/GenBank/DDBJ whole genome shotgun (WGS) entry which is preliminary data.</text>
</comment>
<keyword evidence="5 8" id="KW-1133">Transmembrane helix</keyword>
<name>A0ABW5XKP5_9MICO</name>
<evidence type="ECO:0000256" key="4">
    <source>
        <dbReference type="ARBA" id="ARBA00022737"/>
    </source>
</evidence>
<evidence type="ECO:0000256" key="6">
    <source>
        <dbReference type="ARBA" id="ARBA00023136"/>
    </source>
</evidence>
<keyword evidence="6 8" id="KW-0472">Membrane</keyword>
<dbReference type="EMBL" id="JBHUOP010000007">
    <property type="protein sequence ID" value="MFD2841601.1"/>
    <property type="molecule type" value="Genomic_DNA"/>
</dbReference>
<reference evidence="13" key="1">
    <citation type="journal article" date="2019" name="Int. J. Syst. Evol. Microbiol.">
        <title>The Global Catalogue of Microorganisms (GCM) 10K type strain sequencing project: providing services to taxonomists for standard genome sequencing and annotation.</title>
        <authorList>
            <consortium name="The Broad Institute Genomics Platform"/>
            <consortium name="The Broad Institute Genome Sequencing Center for Infectious Disease"/>
            <person name="Wu L."/>
            <person name="Ma J."/>
        </authorList>
    </citation>
    <scope>NUCLEOTIDE SEQUENCE [LARGE SCALE GENOMIC DNA]</scope>
    <source>
        <strain evidence="13">KCTC 33576</strain>
    </source>
</reference>
<keyword evidence="2" id="KW-1003">Cell membrane</keyword>
<feature type="domain" description="CBS" evidence="10">
    <location>
        <begin position="221"/>
        <end position="278"/>
    </location>
</feature>
<dbReference type="PANTHER" id="PTHR43099:SF4">
    <property type="entry name" value="INTEGRAL MEMBRANE PROTEIN"/>
    <property type="match status" value="1"/>
</dbReference>
<accession>A0ABW5XKP5</accession>
<evidence type="ECO:0000256" key="9">
    <source>
        <dbReference type="SAM" id="Phobius"/>
    </source>
</evidence>
<dbReference type="Pfam" id="PF01595">
    <property type="entry name" value="CNNM"/>
    <property type="match status" value="1"/>
</dbReference>
<dbReference type="InterPro" id="IPR051676">
    <property type="entry name" value="UPF0053_domain"/>
</dbReference>